<dbReference type="CDD" id="cd01167">
    <property type="entry name" value="bac_FRK"/>
    <property type="match status" value="1"/>
</dbReference>
<dbReference type="PROSITE" id="PS00584">
    <property type="entry name" value="PFKB_KINASES_2"/>
    <property type="match status" value="1"/>
</dbReference>
<proteinExistence type="inferred from homology"/>
<evidence type="ECO:0000256" key="4">
    <source>
        <dbReference type="ARBA" id="ARBA00022777"/>
    </source>
</evidence>
<dbReference type="GO" id="GO:0005524">
    <property type="term" value="F:ATP binding"/>
    <property type="evidence" value="ECO:0007669"/>
    <property type="project" value="UniProtKB-KW"/>
</dbReference>
<gene>
    <name evidence="7" type="ORF">C7B64_03465</name>
</gene>
<name>A0A2T1C899_9CYAN</name>
<evidence type="ECO:0000313" key="7">
    <source>
        <dbReference type="EMBL" id="PSB04490.1"/>
    </source>
</evidence>
<dbReference type="InterPro" id="IPR050306">
    <property type="entry name" value="PfkB_Carbo_kinase"/>
</dbReference>
<keyword evidence="5" id="KW-0067">ATP-binding</keyword>
<dbReference type="PANTHER" id="PTHR43085:SF1">
    <property type="entry name" value="PSEUDOURIDINE KINASE-RELATED"/>
    <property type="match status" value="1"/>
</dbReference>
<dbReference type="Proteomes" id="UP000238762">
    <property type="component" value="Unassembled WGS sequence"/>
</dbReference>
<dbReference type="RefSeq" id="WP_106287262.1">
    <property type="nucleotide sequence ID" value="NZ_CAWNTC010000180.1"/>
</dbReference>
<dbReference type="OrthoDB" id="9813569at2"/>
<keyword evidence="2" id="KW-0808">Transferase</keyword>
<dbReference type="InterPro" id="IPR029056">
    <property type="entry name" value="Ribokinase-like"/>
</dbReference>
<evidence type="ECO:0000256" key="1">
    <source>
        <dbReference type="ARBA" id="ARBA00010688"/>
    </source>
</evidence>
<keyword evidence="3" id="KW-0547">Nucleotide-binding</keyword>
<dbReference type="EMBL" id="PVWJ01000011">
    <property type="protein sequence ID" value="PSB04490.1"/>
    <property type="molecule type" value="Genomic_DNA"/>
</dbReference>
<dbReference type="PANTHER" id="PTHR43085">
    <property type="entry name" value="HEXOKINASE FAMILY MEMBER"/>
    <property type="match status" value="1"/>
</dbReference>
<evidence type="ECO:0000256" key="5">
    <source>
        <dbReference type="ARBA" id="ARBA00022840"/>
    </source>
</evidence>
<evidence type="ECO:0000256" key="3">
    <source>
        <dbReference type="ARBA" id="ARBA00022741"/>
    </source>
</evidence>
<organism evidence="7 8">
    <name type="scientific">Merismopedia glauca CCAP 1448/3</name>
    <dbReference type="NCBI Taxonomy" id="1296344"/>
    <lineage>
        <taxon>Bacteria</taxon>
        <taxon>Bacillati</taxon>
        <taxon>Cyanobacteriota</taxon>
        <taxon>Cyanophyceae</taxon>
        <taxon>Synechococcales</taxon>
        <taxon>Merismopediaceae</taxon>
        <taxon>Merismopedia</taxon>
    </lineage>
</organism>
<protein>
    <submittedName>
        <fullName evidence="7">Carbohydrate kinase</fullName>
    </submittedName>
</protein>
<evidence type="ECO:0000256" key="2">
    <source>
        <dbReference type="ARBA" id="ARBA00022679"/>
    </source>
</evidence>
<dbReference type="Gene3D" id="3.40.1190.20">
    <property type="match status" value="1"/>
</dbReference>
<feature type="domain" description="Carbohydrate kinase PfkB" evidence="6">
    <location>
        <begin position="4"/>
        <end position="312"/>
    </location>
</feature>
<dbReference type="PROSITE" id="PS00583">
    <property type="entry name" value="PFKB_KINASES_1"/>
    <property type="match status" value="1"/>
</dbReference>
<dbReference type="AlphaFoldDB" id="A0A2T1C899"/>
<sequence length="326" mass="35249">MSDHRVLCLGELLFDRLADNSAASIDEVNSWTSYPGGAPANVACGLVKLGTPATFIGCVGKDASGEALVKELQSVGVDVTGIQYHPTAPTREVYVLRSPTGDREFAGFGNLPPDCFADAFLQADRLIESLFLEAEYLVLGTLELAYPETRKAVNKALDLAHKYNLKILLDVNWRSMFWLDPLEATPLIRQVIKQVDFLKLSTEEAEWLFDTIDPGAIAYRLNSVEGVLVTAGENGCYYCISESEGHIPAFGVNVVDTTGAGDAFVAGFLHQLCQCGMKQLQKPETIKNLVVYASAVGALTTTKPGAIAAQPTVAEIDVFLLEQSQK</sequence>
<comment type="caution">
    <text evidence="7">The sequence shown here is derived from an EMBL/GenBank/DDBJ whole genome shotgun (WGS) entry which is preliminary data.</text>
</comment>
<evidence type="ECO:0000259" key="6">
    <source>
        <dbReference type="Pfam" id="PF00294"/>
    </source>
</evidence>
<dbReference type="InterPro" id="IPR002173">
    <property type="entry name" value="Carboh/pur_kinase_PfkB_CS"/>
</dbReference>
<reference evidence="7 8" key="2">
    <citation type="submission" date="2018-03" db="EMBL/GenBank/DDBJ databases">
        <title>The ancient ancestry and fast evolution of plastids.</title>
        <authorList>
            <person name="Moore K.R."/>
            <person name="Magnabosco C."/>
            <person name="Momper L."/>
            <person name="Gold D.A."/>
            <person name="Bosak T."/>
            <person name="Fournier G.P."/>
        </authorList>
    </citation>
    <scope>NUCLEOTIDE SEQUENCE [LARGE SCALE GENOMIC DNA]</scope>
    <source>
        <strain evidence="7 8">CCAP 1448/3</strain>
    </source>
</reference>
<dbReference type="SUPFAM" id="SSF53613">
    <property type="entry name" value="Ribokinase-like"/>
    <property type="match status" value="1"/>
</dbReference>
<accession>A0A2T1C899</accession>
<evidence type="ECO:0000313" key="8">
    <source>
        <dbReference type="Proteomes" id="UP000238762"/>
    </source>
</evidence>
<dbReference type="Pfam" id="PF00294">
    <property type="entry name" value="PfkB"/>
    <property type="match status" value="1"/>
</dbReference>
<dbReference type="InterPro" id="IPR011611">
    <property type="entry name" value="PfkB_dom"/>
</dbReference>
<keyword evidence="8" id="KW-1185">Reference proteome</keyword>
<dbReference type="GO" id="GO:0016301">
    <property type="term" value="F:kinase activity"/>
    <property type="evidence" value="ECO:0007669"/>
    <property type="project" value="UniProtKB-KW"/>
</dbReference>
<comment type="similarity">
    <text evidence="1">Belongs to the carbohydrate kinase PfkB family.</text>
</comment>
<reference evidence="7 8" key="1">
    <citation type="submission" date="2018-02" db="EMBL/GenBank/DDBJ databases">
        <authorList>
            <person name="Cohen D.B."/>
            <person name="Kent A.D."/>
        </authorList>
    </citation>
    <scope>NUCLEOTIDE SEQUENCE [LARGE SCALE GENOMIC DNA]</scope>
    <source>
        <strain evidence="7 8">CCAP 1448/3</strain>
    </source>
</reference>
<keyword evidence="4 7" id="KW-0418">Kinase</keyword>